<reference evidence="2 3" key="1">
    <citation type="submission" date="2017-03" db="EMBL/GenBank/DDBJ databases">
        <title>Whole genome sequences of fourteen strains of Bradyrhizobium canariense and one strain of Bradyrhizobium japonicum isolated from Lupinus (Papilionoideae: Genisteae) species in Algeria.</title>
        <authorList>
            <person name="Crovadore J."/>
            <person name="Chekireb D."/>
            <person name="Brachmann A."/>
            <person name="Chablais R."/>
            <person name="Cochard B."/>
            <person name="Lefort F."/>
        </authorList>
    </citation>
    <scope>NUCLEOTIDE SEQUENCE [LARGE SCALE GENOMIC DNA]</scope>
    <source>
        <strain evidence="2 3">UBMA195</strain>
    </source>
</reference>
<comment type="caution">
    <text evidence="2">The sequence shown here is derived from an EMBL/GenBank/DDBJ whole genome shotgun (WGS) entry which is preliminary data.</text>
</comment>
<accession>A0A1X3H348</accession>
<dbReference type="Pfam" id="PF16289">
    <property type="entry name" value="PIN_12"/>
    <property type="match status" value="1"/>
</dbReference>
<feature type="domain" description="DUF4935" evidence="1">
    <location>
        <begin position="6"/>
        <end position="181"/>
    </location>
</feature>
<gene>
    <name evidence="2" type="ORF">BSZ18_23475</name>
</gene>
<dbReference type="EMBL" id="NAFI01000180">
    <property type="protein sequence ID" value="OSJ06115.1"/>
    <property type="molecule type" value="Genomic_DNA"/>
</dbReference>
<dbReference type="AlphaFoldDB" id="A0A1X3H348"/>
<dbReference type="Proteomes" id="UP000193553">
    <property type="component" value="Unassembled WGS sequence"/>
</dbReference>
<sequence length="346" mass="38930">MHPVLVFLDTSVWLDMAGSEANEPLLGAVESLCREKVIELVVPQIVRDEFARNKDRVIRDSGKSLSGTLKRAKVALWKYGDPRRRRKAAEVLEDIDHRLAGSIDVTADAVARIEKLFSKSTWAGDPDAAMRAASARALLKIAPFHAGKNSFADAVIIELFGQMVSSAKGRCVFVTHNVKEFSLPNGDQRLPHPEISAFFSRIKSRYFIKLVDALRALRPNEFAEAMYEHEFTMESRRASEISAAVEELTDRVWYDRHMVMMHKIESGQCKIIAKKDFGPKHYRNSALGKLVVDDILAGAQKAAARVEKKYGKGNLGPYSKFDWGMINGKLSALRWVFGEDWDELYT</sequence>
<dbReference type="InterPro" id="IPR032557">
    <property type="entry name" value="DUF4935"/>
</dbReference>
<evidence type="ECO:0000313" key="3">
    <source>
        <dbReference type="Proteomes" id="UP000193553"/>
    </source>
</evidence>
<evidence type="ECO:0000313" key="2">
    <source>
        <dbReference type="EMBL" id="OSJ06115.1"/>
    </source>
</evidence>
<name>A0A1X3H348_9BRAD</name>
<organism evidence="2 3">
    <name type="scientific">Bradyrhizobium canariense</name>
    <dbReference type="NCBI Taxonomy" id="255045"/>
    <lineage>
        <taxon>Bacteria</taxon>
        <taxon>Pseudomonadati</taxon>
        <taxon>Pseudomonadota</taxon>
        <taxon>Alphaproteobacteria</taxon>
        <taxon>Hyphomicrobiales</taxon>
        <taxon>Nitrobacteraceae</taxon>
        <taxon>Bradyrhizobium</taxon>
    </lineage>
</organism>
<evidence type="ECO:0000259" key="1">
    <source>
        <dbReference type="Pfam" id="PF16289"/>
    </source>
</evidence>
<proteinExistence type="predicted"/>
<protein>
    <recommendedName>
        <fullName evidence="1">DUF4935 domain-containing protein</fullName>
    </recommendedName>
</protein>